<dbReference type="Pfam" id="PF01498">
    <property type="entry name" value="HTH_Tnp_Tc3_2"/>
    <property type="match status" value="1"/>
</dbReference>
<evidence type="ECO:0000259" key="2">
    <source>
        <dbReference type="Pfam" id="PF13358"/>
    </source>
</evidence>
<evidence type="ECO:0000313" key="3">
    <source>
        <dbReference type="EMBL" id="CAF2059315.1"/>
    </source>
</evidence>
<comment type="caution">
    <text evidence="3">The sequence shown here is derived from an EMBL/GenBank/DDBJ whole genome shotgun (WGS) entry which is preliminary data.</text>
</comment>
<dbReference type="GO" id="GO:0006313">
    <property type="term" value="P:DNA transposition"/>
    <property type="evidence" value="ECO:0007669"/>
    <property type="project" value="InterPro"/>
</dbReference>
<dbReference type="InterPro" id="IPR002492">
    <property type="entry name" value="Transposase_Tc1-like"/>
</dbReference>
<evidence type="ECO:0000313" key="5">
    <source>
        <dbReference type="Proteomes" id="UP000663856"/>
    </source>
</evidence>
<name>A0A816QAF9_9BILA</name>
<accession>A0A816QAF9</accession>
<dbReference type="Proteomes" id="UP000663866">
    <property type="component" value="Unassembled WGS sequence"/>
</dbReference>
<dbReference type="AlphaFoldDB" id="A0A816QAF9"/>
<gene>
    <name evidence="4" type="ORF">OVN521_LOCUS35370</name>
    <name evidence="3" type="ORF">WKI299_LOCUS11801</name>
</gene>
<sequence>MGRVKVTLQKKIEIKTWLDTGLSQREVARRSGVSQKCVFGVSSKVKKNLTLSNAAGQGRKKATTPADDRKLLRIMKKDRTKSSQMLAHEWTLSNGKRLCASTVRRRLITMGYKSYTAKRKPVRTLAQIKKRLKFAKEHQYWLSEWNNVIWSDEAHFEVLNRKNGTYVRRLKSETNQPFNFIPRVQGSGGSISVWGCIAGGARGPLVIYNGRLNGPAYINTIKEALPMFIHNAFDAGNQNWTYMQDNAPCHTSKYTMNWMKNNGINLVKWPASSPDLNPIENLWDHIDKKLRKLKPTNVGELQTMIEDLWLGITAKQCLTLVNSMPRRIKQCISVRGGTFNKY</sequence>
<protein>
    <recommendedName>
        <fullName evidence="7">Transposase</fullName>
    </recommendedName>
</protein>
<evidence type="ECO:0000313" key="4">
    <source>
        <dbReference type="EMBL" id="CAF4409394.1"/>
    </source>
</evidence>
<proteinExistence type="predicted"/>
<reference evidence="3" key="1">
    <citation type="submission" date="2021-02" db="EMBL/GenBank/DDBJ databases">
        <authorList>
            <person name="Nowell W R."/>
        </authorList>
    </citation>
    <scope>NUCLEOTIDE SEQUENCE</scope>
</reference>
<feature type="domain" description="Transposase Tc1-like" evidence="1">
    <location>
        <begin position="68"/>
        <end position="139"/>
    </location>
</feature>
<dbReference type="EMBL" id="CAJOBG010041440">
    <property type="protein sequence ID" value="CAF4409394.1"/>
    <property type="molecule type" value="Genomic_DNA"/>
</dbReference>
<dbReference type="GO" id="GO:0015074">
    <property type="term" value="P:DNA integration"/>
    <property type="evidence" value="ECO:0007669"/>
    <property type="project" value="InterPro"/>
</dbReference>
<dbReference type="InterPro" id="IPR036397">
    <property type="entry name" value="RNaseH_sf"/>
</dbReference>
<dbReference type="InterPro" id="IPR038717">
    <property type="entry name" value="Tc1-like_DDE_dom"/>
</dbReference>
<dbReference type="InterPro" id="IPR009057">
    <property type="entry name" value="Homeodomain-like_sf"/>
</dbReference>
<dbReference type="PANTHER" id="PTHR47326">
    <property type="entry name" value="TRANSPOSABLE ELEMENT TC3 TRANSPOSASE-LIKE PROTEIN"/>
    <property type="match status" value="1"/>
</dbReference>
<feature type="domain" description="Tc1-like transposase DDE" evidence="2">
    <location>
        <begin position="148"/>
        <end position="300"/>
    </location>
</feature>
<dbReference type="PANTHER" id="PTHR47326:SF1">
    <property type="entry name" value="HTH PSQ-TYPE DOMAIN-CONTAINING PROTEIN"/>
    <property type="match status" value="1"/>
</dbReference>
<evidence type="ECO:0000313" key="6">
    <source>
        <dbReference type="Proteomes" id="UP000663866"/>
    </source>
</evidence>
<dbReference type="EMBL" id="CAJNRF010004392">
    <property type="protein sequence ID" value="CAF2059315.1"/>
    <property type="molecule type" value="Genomic_DNA"/>
</dbReference>
<dbReference type="Gene3D" id="3.30.420.10">
    <property type="entry name" value="Ribonuclease H-like superfamily/Ribonuclease H"/>
    <property type="match status" value="1"/>
</dbReference>
<evidence type="ECO:0000259" key="1">
    <source>
        <dbReference type="Pfam" id="PF01498"/>
    </source>
</evidence>
<dbReference type="SUPFAM" id="SSF46689">
    <property type="entry name" value="Homeodomain-like"/>
    <property type="match status" value="1"/>
</dbReference>
<dbReference type="GO" id="GO:0003677">
    <property type="term" value="F:DNA binding"/>
    <property type="evidence" value="ECO:0007669"/>
    <property type="project" value="InterPro"/>
</dbReference>
<organism evidence="3 5">
    <name type="scientific">Rotaria magnacalcarata</name>
    <dbReference type="NCBI Taxonomy" id="392030"/>
    <lineage>
        <taxon>Eukaryota</taxon>
        <taxon>Metazoa</taxon>
        <taxon>Spiralia</taxon>
        <taxon>Gnathifera</taxon>
        <taxon>Rotifera</taxon>
        <taxon>Eurotatoria</taxon>
        <taxon>Bdelloidea</taxon>
        <taxon>Philodinida</taxon>
        <taxon>Philodinidae</taxon>
        <taxon>Rotaria</taxon>
    </lineage>
</organism>
<keyword evidence="6" id="KW-1185">Reference proteome</keyword>
<evidence type="ECO:0008006" key="7">
    <source>
        <dbReference type="Google" id="ProtNLM"/>
    </source>
</evidence>
<dbReference type="Pfam" id="PF13358">
    <property type="entry name" value="DDE_3"/>
    <property type="match status" value="1"/>
</dbReference>
<dbReference type="Proteomes" id="UP000663856">
    <property type="component" value="Unassembled WGS sequence"/>
</dbReference>